<dbReference type="Proteomes" id="UP000234950">
    <property type="component" value="Unassembled WGS sequence"/>
</dbReference>
<gene>
    <name evidence="1" type="ORF">CVD27_02330</name>
</gene>
<dbReference type="OrthoDB" id="2942268at2"/>
<accession>A0A2N5HTV4</accession>
<organism evidence="1 2">
    <name type="scientific">Neobacillus cucumis</name>
    <dbReference type="NCBI Taxonomy" id="1740721"/>
    <lineage>
        <taxon>Bacteria</taxon>
        <taxon>Bacillati</taxon>
        <taxon>Bacillota</taxon>
        <taxon>Bacilli</taxon>
        <taxon>Bacillales</taxon>
        <taxon>Bacillaceae</taxon>
        <taxon>Neobacillus</taxon>
    </lineage>
</organism>
<proteinExistence type="predicted"/>
<dbReference type="EMBL" id="PGVE01000015">
    <property type="protein sequence ID" value="PLS08948.1"/>
    <property type="molecule type" value="Genomic_DNA"/>
</dbReference>
<evidence type="ECO:0000313" key="1">
    <source>
        <dbReference type="EMBL" id="PLS08948.1"/>
    </source>
</evidence>
<protein>
    <submittedName>
        <fullName evidence="1">Uncharacterized protein</fullName>
    </submittedName>
</protein>
<reference evidence="1 2" key="1">
    <citation type="submission" date="2017-11" db="EMBL/GenBank/DDBJ databases">
        <title>Comparitive Functional Genomics of Dry Heat Resistant strains isolated from the Viking Spacecraft.</title>
        <authorList>
            <person name="Seuylemezian A."/>
            <person name="Cooper K."/>
            <person name="Vaishampayan P."/>
        </authorList>
    </citation>
    <scope>NUCLEOTIDE SEQUENCE [LARGE SCALE GENOMIC DNA]</scope>
    <source>
        <strain evidence="1 2">V32-6</strain>
    </source>
</reference>
<keyword evidence="2" id="KW-1185">Reference proteome</keyword>
<name>A0A2N5HTV4_9BACI</name>
<comment type="caution">
    <text evidence="1">The sequence shown here is derived from an EMBL/GenBank/DDBJ whole genome shotgun (WGS) entry which is preliminary data.</text>
</comment>
<dbReference type="AlphaFoldDB" id="A0A2N5HTV4"/>
<sequence>MGSIKRYCCFLYSVDWSGRRSTPAGVRGWGDPAGAIAPRRLPGMPAESERLERKSTPKFNRVFL</sequence>
<evidence type="ECO:0000313" key="2">
    <source>
        <dbReference type="Proteomes" id="UP000234950"/>
    </source>
</evidence>